<dbReference type="Proteomes" id="UP001163046">
    <property type="component" value="Unassembled WGS sequence"/>
</dbReference>
<accession>A0A9X0A2P7</accession>
<evidence type="ECO:0000256" key="5">
    <source>
        <dbReference type="ARBA" id="ARBA00023306"/>
    </source>
</evidence>
<feature type="compositionally biased region" description="Basic residues" evidence="7">
    <location>
        <begin position="64"/>
        <end position="74"/>
    </location>
</feature>
<feature type="region of interest" description="Disordered" evidence="7">
    <location>
        <begin position="220"/>
        <end position="438"/>
    </location>
</feature>
<comment type="similarity">
    <text evidence="2 6">Belongs to the CSM3 family.</text>
</comment>
<feature type="compositionally biased region" description="Basic and acidic residues" evidence="7">
    <location>
        <begin position="220"/>
        <end position="240"/>
    </location>
</feature>
<evidence type="ECO:0000256" key="3">
    <source>
        <dbReference type="ARBA" id="ARBA00022763"/>
    </source>
</evidence>
<dbReference type="GO" id="GO:0031298">
    <property type="term" value="C:replication fork protection complex"/>
    <property type="evidence" value="ECO:0007669"/>
    <property type="project" value="TreeGrafter"/>
</dbReference>
<dbReference type="PANTHER" id="PTHR13220">
    <property type="entry name" value="TIMELESS INTERACTING-RELATED"/>
    <property type="match status" value="1"/>
</dbReference>
<protein>
    <recommendedName>
        <fullName evidence="6">TIMELESS-interacting protein</fullName>
    </recommendedName>
</protein>
<dbReference type="InterPro" id="IPR012923">
    <property type="entry name" value="Csm3"/>
</dbReference>
<feature type="compositionally biased region" description="Basic and acidic residues" evidence="7">
    <location>
        <begin position="157"/>
        <end position="169"/>
    </location>
</feature>
<feature type="domain" description="Chromosome segregation in meiosis protein 3" evidence="8">
    <location>
        <begin position="76"/>
        <end position="157"/>
    </location>
</feature>
<dbReference type="AlphaFoldDB" id="A0A9X0A2P7"/>
<proteinExistence type="inferred from homology"/>
<feature type="compositionally biased region" description="Basic and acidic residues" evidence="7">
    <location>
        <begin position="263"/>
        <end position="278"/>
    </location>
</feature>
<reference evidence="9" key="1">
    <citation type="submission" date="2023-01" db="EMBL/GenBank/DDBJ databases">
        <title>Genome assembly of the deep-sea coral Lophelia pertusa.</title>
        <authorList>
            <person name="Herrera S."/>
            <person name="Cordes E."/>
        </authorList>
    </citation>
    <scope>NUCLEOTIDE SEQUENCE</scope>
    <source>
        <strain evidence="9">USNM1676648</strain>
        <tissue evidence="9">Polyp</tissue>
    </source>
</reference>
<feature type="compositionally biased region" description="Polar residues" evidence="7">
    <location>
        <begin position="243"/>
        <end position="258"/>
    </location>
</feature>
<keyword evidence="3 6" id="KW-0227">DNA damage</keyword>
<dbReference type="GO" id="GO:0031297">
    <property type="term" value="P:replication fork processing"/>
    <property type="evidence" value="ECO:0007669"/>
    <property type="project" value="UniProtKB-UniRule"/>
</dbReference>
<gene>
    <name evidence="9" type="ORF">OS493_024551</name>
</gene>
<dbReference type="OrthoDB" id="437078at2759"/>
<evidence type="ECO:0000256" key="4">
    <source>
        <dbReference type="ARBA" id="ARBA00023242"/>
    </source>
</evidence>
<dbReference type="InterPro" id="IPR040038">
    <property type="entry name" value="TIPIN/Csm3/Swi3"/>
</dbReference>
<keyword evidence="5 6" id="KW-0131">Cell cycle</keyword>
<dbReference type="GO" id="GO:0043111">
    <property type="term" value="P:replication fork arrest"/>
    <property type="evidence" value="ECO:0007669"/>
    <property type="project" value="TreeGrafter"/>
</dbReference>
<evidence type="ECO:0000256" key="1">
    <source>
        <dbReference type="ARBA" id="ARBA00004123"/>
    </source>
</evidence>
<keyword evidence="10" id="KW-1185">Reference proteome</keyword>
<comment type="subcellular location">
    <subcellularLocation>
        <location evidence="1 6">Nucleus</location>
    </subcellularLocation>
</comment>
<feature type="compositionally biased region" description="Polar residues" evidence="7">
    <location>
        <begin position="170"/>
        <end position="194"/>
    </location>
</feature>
<dbReference type="GO" id="GO:0006974">
    <property type="term" value="P:DNA damage response"/>
    <property type="evidence" value="ECO:0007669"/>
    <property type="project" value="UniProtKB-KW"/>
</dbReference>
<feature type="compositionally biased region" description="Polar residues" evidence="7">
    <location>
        <begin position="308"/>
        <end position="319"/>
    </location>
</feature>
<comment type="caution">
    <text evidence="9">The sequence shown here is derived from an EMBL/GenBank/DDBJ whole genome shotgun (WGS) entry which is preliminary data.</text>
</comment>
<feature type="region of interest" description="Disordered" evidence="7">
    <location>
        <begin position="1"/>
        <end position="74"/>
    </location>
</feature>
<comment type="function">
    <text evidence="6">Plays an important role in the control of DNA replication and the maintenance of replication fork stability.</text>
</comment>
<dbReference type="Pfam" id="PF07962">
    <property type="entry name" value="Swi3"/>
    <property type="match status" value="1"/>
</dbReference>
<evidence type="ECO:0000313" key="9">
    <source>
        <dbReference type="EMBL" id="KAJ7390519.1"/>
    </source>
</evidence>
<dbReference type="EMBL" id="MU825415">
    <property type="protein sequence ID" value="KAJ7390519.1"/>
    <property type="molecule type" value="Genomic_DNA"/>
</dbReference>
<evidence type="ECO:0000256" key="7">
    <source>
        <dbReference type="SAM" id="MobiDB-lite"/>
    </source>
</evidence>
<keyword evidence="4 6" id="KW-0539">Nucleus</keyword>
<evidence type="ECO:0000313" key="10">
    <source>
        <dbReference type="Proteomes" id="UP001163046"/>
    </source>
</evidence>
<evidence type="ECO:0000256" key="6">
    <source>
        <dbReference type="RuleBase" id="RU366049"/>
    </source>
</evidence>
<dbReference type="GO" id="GO:0003677">
    <property type="term" value="F:DNA binding"/>
    <property type="evidence" value="ECO:0007669"/>
    <property type="project" value="TreeGrafter"/>
</dbReference>
<organism evidence="9 10">
    <name type="scientific">Desmophyllum pertusum</name>
    <dbReference type="NCBI Taxonomy" id="174260"/>
    <lineage>
        <taxon>Eukaryota</taxon>
        <taxon>Metazoa</taxon>
        <taxon>Cnidaria</taxon>
        <taxon>Anthozoa</taxon>
        <taxon>Hexacorallia</taxon>
        <taxon>Scleractinia</taxon>
        <taxon>Caryophylliina</taxon>
        <taxon>Caryophylliidae</taxon>
        <taxon>Desmophyllum</taxon>
    </lineage>
</organism>
<name>A0A9X0A2P7_9CNID</name>
<evidence type="ECO:0000256" key="2">
    <source>
        <dbReference type="ARBA" id="ARBA00006075"/>
    </source>
</evidence>
<sequence length="438" mass="48565">MSSGPVITNVVDDSTRDELALFDDDDPFNMPPPLPPLDPEDDGTNQDGGAVQGDQGEEENKEANKKRKVKRSPRPKLDEVRLCNDRGIPALRHLCDDIKFKGKGHEASDLKLLVQRYEYWAHRLFPKFPFADVVDQVENLGHKKLVQNCIKRIRRGEDDTVEDHDRSDSELAQNNEPQDNEIQSQVPATPGTSNIQTFGMQVEARDQMVILTPEQQERMRMNKERALAKRKAAQEKHAEQDDTQTNDQIGATDETAQSTEDDGIAKDDDFTTEHHEMENNSSVQANDIDMEDETLDENVRGVEANGENVDSSSMASTKENAGEEDIEMANVEPAEGPDSGNDIAQNGESVPEANDRNVNETTEENDLLGPASDLPLNEDDADLVTVPLMEETPTSCSHNDEALQQEGPQETLDARPAEQAPGENEPGEAQSAEMETEQ</sequence>
<dbReference type="PANTHER" id="PTHR13220:SF11">
    <property type="entry name" value="TIMELESS-INTERACTING PROTEIN"/>
    <property type="match status" value="1"/>
</dbReference>
<dbReference type="GO" id="GO:0000076">
    <property type="term" value="P:DNA replication checkpoint signaling"/>
    <property type="evidence" value="ECO:0007669"/>
    <property type="project" value="UniProtKB-UniRule"/>
</dbReference>
<feature type="region of interest" description="Disordered" evidence="7">
    <location>
        <begin position="157"/>
        <end position="194"/>
    </location>
</feature>
<evidence type="ECO:0000259" key="8">
    <source>
        <dbReference type="Pfam" id="PF07962"/>
    </source>
</evidence>